<dbReference type="InterPro" id="IPR010069">
    <property type="entry name" value="CdiA_FHA1_rpt"/>
</dbReference>
<dbReference type="InterPro" id="IPR024973">
    <property type="entry name" value="ESPR"/>
</dbReference>
<dbReference type="Pfam" id="PF13018">
    <property type="entry name" value="ESPR"/>
    <property type="match status" value="1"/>
</dbReference>
<dbReference type="EMBL" id="CP035503">
    <property type="protein sequence ID" value="QDL36365.1"/>
    <property type="molecule type" value="Genomic_DNA"/>
</dbReference>
<name>A0A515D7H0_9BURK</name>
<dbReference type="InterPro" id="IPR011050">
    <property type="entry name" value="Pectin_lyase_fold/virulence"/>
</dbReference>
<gene>
    <name evidence="3" type="ORF">EUB48_02900</name>
</gene>
<dbReference type="Proteomes" id="UP000316798">
    <property type="component" value="Chromosome"/>
</dbReference>
<dbReference type="Pfam" id="PF05860">
    <property type="entry name" value="TPS"/>
    <property type="match status" value="1"/>
</dbReference>
<feature type="domain" description="Filamentous haemagglutinin FhaB/tRNA nuclease CdiA-like TPS" evidence="2">
    <location>
        <begin position="94"/>
        <end position="214"/>
    </location>
</feature>
<dbReference type="SMART" id="SM00912">
    <property type="entry name" value="Haemagg_act"/>
    <property type="match status" value="1"/>
</dbReference>
<dbReference type="OrthoDB" id="5666689at2"/>
<evidence type="ECO:0000313" key="3">
    <source>
        <dbReference type="EMBL" id="QDL36365.1"/>
    </source>
</evidence>
<dbReference type="NCBIfam" id="TIGR01901">
    <property type="entry name" value="adhes_NPXG"/>
    <property type="match status" value="1"/>
</dbReference>
<dbReference type="KEGG" id="rhf:EUB48_02900"/>
<dbReference type="InterPro" id="IPR008638">
    <property type="entry name" value="FhaB/CdiA-like_TPS"/>
</dbReference>
<sequence length="2748" mass="277875">MNKNCYRIIFNAGRGQRMAVAETAASQGKNAAGQTRGGAASRFSGSLVVTLRPASFTVFAALGLVFWMQPPVQAQIVADPGASRTQQPTVLAAPNGVPVVNIQTPSAAGVSRNTYRQFDVNQPGAILNNSRANVQTQTGGWVQGNPWLAAGGARVILNEVNSSNPSQLRGYVEVAGQRAEVIIANPAGINIDGGGFINASRVMLTTGTPVMNGGSLDGYRVQDGNVSVGGLGLDTSAADYTAILARAVQVNAGIWAKELKVTTGANQVDAGQISATPIAGTGTAPAFALDAAALGGMYAGKITLIGTEAGVGVRNAGVIGATAGDVVLQSDGWLSNSGSIQAAGHAQINTTGVIDNSGSIYAGGNTNLASQGSINTTGLVAAQGHTRLQAGSYINAGTGSVVVAGLNADGTLASSGDLSVTAADAVVLRGQTLAAGNASVSGTRVSVADGKVTAKNFNLTARGGDVDASRASVGIEGTFNVNATQTLRTDGASVSADQLTLAAHDASNVGGEIVQTGNGDTALRLGGDLNNSAGRIATNSQNLALAARTLTNTDGRIEHAGERTLAIQAGTLNDQRGQITSNGALQLAAGSVNHDGASTLAQQVAIAVIDLSNRSGEITQTGTLAARISVTGTLDNTGGKIASNGDTMLGAQSLLNRGGSVQAAGAAKLEVATIAALDNSAGGHIAAGSNVSLHAGSLNNSQGQITAGGSLGALADAAISNIQGLVAANGAVNLAAASLNNTQGTVASVQDNLNVATGGATVNDSGMLQAAQDVTLNTTNLSNHLGTIAAGGSAALQTGALNNDGGLVQAAGALAIDTNGSTLTNTHAASHASGAGGITSQSTLTLATGDLDNVAGFIGARGALSAATANVSNSAGGQVVGESSIAISGTAFDNRGGQVQALGDVSLHASAGSIDNSASLIRSAGTTTLSAGTVRNSDTGGANQGIEGNYVAITADSIANDNGAIRADSNAALTSSGGLNNSTGLISAGNTLAVHDSTATKTLVISNTGGTVIAGQSASVDAAGLTGDGKVLSRGDLTIALTTDFSNSGEVTANHNASLGTTGNLTNSGKLQAGATLRVSASNIDNTAGGEITGASTQVTATNTLTNRGLIDGQDTQLNAATLNNLGAGRIYGDHLSMAAGTVSNDMEGAGAATIAARQRLDIGAGTVNNREGALIFSAGDMAIGGSLDANRLASGQAAAVNNASATIEVLGNLDINAAQVNNTNNHFSTEQRFVSSQSIVEYSPTGSPNHYAENQVRLYYPDENIHLISPEGDAYDFNRFSYVRTVTETAQATSDPGKLLAGGNMTLNTQSLRNDKSHIIAGAALNASAANLENTTVPGTRQTQDNGVATHYYVIFRSGPDGQGADDSPYVPPATLEGITLSPTRYDAFTASVGSGTTLTDTALGSVNATTGATGAVNATVHSVSQVNASVGNVAPSSGGAQIVRAVQVNTRIPNTSLFHVNSNPAGSYLIETDPRFASYRQWLSSNYMLQALNIDPAITQKRLGDGFYEQRLVREQLAQLTGQRFLGNYNSDEEQYQALMQAGITYVGQWQLRPGVALTAEQMAQLTSDIVWLVEQQVTLPDGKITTALVPQVYARVQDGDLASSGALLAGREINLNLSGDLTNSGTLAGRQVVNLAAENIQNLGGRIQSDVVSVSARQDLNNIGGTIQAASALSATAGRDLNVVTTTRSADSVVGGNSFSRTSIDRVASLYVTGPNGTLMASAGRDANIIAGVIASSGQGGGTTVVAGNNLNLGTITTSSANQIVWDAKNRRSDGASTEVGSQIQSTGTVHLAAGNDLNARAANVEAAGAVFASAGHDLNMSAGQSSQSVDEAHQHTSRGFLSSRTDTTLDQVKRTDSVGSSFSGSTVTALAGRDLTVSGSSVVSDTATTLLAQNNIVIEAASNTSEEQHLVAQKKSGLLGSGGIGFTIGTREQSTDGQSRAIGHTASTVGAINGDVTIIAGNQYQHKGSDLVAPGGDINVLAKNIAISEVQNTEATQAEQKFKQSGLTVALTSPVLSALQTGQQMMQAAGNTGDGRMQALAVANGAFATRDVYNALQAGQSSTGNNPGAATEHSATDKAGGINVSISVGGSKSQSNSSSSASSAQGSTIAAGGNVNLTASGAGLDSNLTVQGSDIRAGYHISLNADNAIALLAAQNTASQDSSNTSSSGSLGVSFGTGGFGVTASASKGRGNADGSDLTWTNTHIEAGHQLSLNSGGDTTLKGAVASGQQVRANVGGNLAIESLQDSSRYASKDQSMGGSITVGAGVSGSLNLNKSRVNSDFASVTEQSGIRAGDGGFHVDVKGNTDLKGGVIANTDKVVQGGKNTLVTATLTTSDLQNRAQTSASNSGINLDSGMLNQGKYGVAKALVGTALNDGKASGSSAGVTRSAVEAGNVTITDDAAQQVLTGKSAQETAISLNRDTFHAHTAVQQQDVQAMERTAQAEQAIKQAVFVEMVKFSNEAYRTTFIEKHPMYEILQDKDGKTQFDEKTGKPVLRELSDEEKRNLKPGPDGKVHVAANGIFNDQDAASSYGNQHTTTTGPQYVIYFPETNNAVSELMVAGYQKFLENDFWGLSNSTSQVKDAMHQYGQTGLQLDGHSRGAMTLGNGLESQAASPNAQGSLSQTTVNFFGPAYNGQQADNLLSTLQDRANLPAAQQPSLVLQFQNHAADPVGRWVGSNPPTGGTISEGSSQIKEALRAVTGQSTTVHNCYGQSQDPNCGKFWRDTGGFPALIPVPVSPAQGASQ</sequence>
<feature type="region of interest" description="Disordered" evidence="1">
    <location>
        <begin position="2062"/>
        <end position="2111"/>
    </location>
</feature>
<protein>
    <submittedName>
        <fullName evidence="3">Filamentous hemagglutinin N-terminal domain-containing protein</fullName>
    </submittedName>
</protein>
<dbReference type="RefSeq" id="WP_142817537.1">
    <property type="nucleotide sequence ID" value="NZ_CP035503.1"/>
</dbReference>
<evidence type="ECO:0000259" key="2">
    <source>
        <dbReference type="SMART" id="SM00912"/>
    </source>
</evidence>
<dbReference type="InterPro" id="IPR012334">
    <property type="entry name" value="Pectin_lyas_fold"/>
</dbReference>
<organism evidence="3 4">
    <name type="scientific">Rhodoferax sediminis</name>
    <dbReference type="NCBI Taxonomy" id="2509614"/>
    <lineage>
        <taxon>Bacteria</taxon>
        <taxon>Pseudomonadati</taxon>
        <taxon>Pseudomonadota</taxon>
        <taxon>Betaproteobacteria</taxon>
        <taxon>Burkholderiales</taxon>
        <taxon>Comamonadaceae</taxon>
        <taxon>Rhodoferax</taxon>
    </lineage>
</organism>
<feature type="compositionally biased region" description="Polar residues" evidence="1">
    <location>
        <begin position="2062"/>
        <end position="2072"/>
    </location>
</feature>
<feature type="compositionally biased region" description="Low complexity" evidence="1">
    <location>
        <begin position="2084"/>
        <end position="2111"/>
    </location>
</feature>
<evidence type="ECO:0000256" key="1">
    <source>
        <dbReference type="SAM" id="MobiDB-lite"/>
    </source>
</evidence>
<dbReference type="SUPFAM" id="SSF51126">
    <property type="entry name" value="Pectin lyase-like"/>
    <property type="match status" value="1"/>
</dbReference>
<evidence type="ECO:0000313" key="4">
    <source>
        <dbReference type="Proteomes" id="UP000316798"/>
    </source>
</evidence>
<dbReference type="Pfam" id="PF13332">
    <property type="entry name" value="Fil_haemagg_2"/>
    <property type="match status" value="2"/>
</dbReference>
<proteinExistence type="predicted"/>
<dbReference type="NCBIfam" id="TIGR01731">
    <property type="entry name" value="fil_hemag_20aa"/>
    <property type="match status" value="16"/>
</dbReference>
<reference evidence="3 4" key="1">
    <citation type="submission" date="2019-01" db="EMBL/GenBank/DDBJ databases">
        <title>Genomic insights into a novel species Rhodoferax sp.</title>
        <authorList>
            <person name="Jin L."/>
        </authorList>
    </citation>
    <scope>NUCLEOTIDE SEQUENCE [LARGE SCALE GENOMIC DNA]</scope>
    <source>
        <strain evidence="3 4">CHu59-6-5</strain>
    </source>
</reference>
<dbReference type="InterPro" id="IPR025157">
    <property type="entry name" value="Hemagglutinin_rpt"/>
</dbReference>
<dbReference type="Gene3D" id="2.160.20.10">
    <property type="entry name" value="Single-stranded right-handed beta-helix, Pectin lyase-like"/>
    <property type="match status" value="1"/>
</dbReference>
<accession>A0A515D7H0</accession>
<dbReference type="GO" id="GO:0003824">
    <property type="term" value="F:catalytic activity"/>
    <property type="evidence" value="ECO:0007669"/>
    <property type="project" value="UniProtKB-ARBA"/>
</dbReference>
<keyword evidence="4" id="KW-1185">Reference proteome</keyword>